<dbReference type="EMBL" id="LCTV02000016">
    <property type="protein sequence ID" value="PRQ70267.1"/>
    <property type="molecule type" value="Genomic_DNA"/>
</dbReference>
<dbReference type="Pfam" id="PF24681">
    <property type="entry name" value="Kelch_KLHDC2_KLHL20_DRC7"/>
    <property type="match status" value="1"/>
</dbReference>
<dbReference type="Pfam" id="PF13422">
    <property type="entry name" value="DUF4110"/>
    <property type="match status" value="1"/>
</dbReference>
<feature type="region of interest" description="Disordered" evidence="1">
    <location>
        <begin position="1"/>
        <end position="51"/>
    </location>
</feature>
<feature type="compositionally biased region" description="Acidic residues" evidence="1">
    <location>
        <begin position="575"/>
        <end position="589"/>
    </location>
</feature>
<evidence type="ECO:0000259" key="2">
    <source>
        <dbReference type="Pfam" id="PF13422"/>
    </source>
</evidence>
<feature type="compositionally biased region" description="Basic residues" evidence="1">
    <location>
        <begin position="1"/>
        <end position="10"/>
    </location>
</feature>
<organism evidence="3 4">
    <name type="scientific">Rhodotorula toruloides</name>
    <name type="common">Yeast</name>
    <name type="synonym">Rhodosporidium toruloides</name>
    <dbReference type="NCBI Taxonomy" id="5286"/>
    <lineage>
        <taxon>Eukaryota</taxon>
        <taxon>Fungi</taxon>
        <taxon>Dikarya</taxon>
        <taxon>Basidiomycota</taxon>
        <taxon>Pucciniomycotina</taxon>
        <taxon>Microbotryomycetes</taxon>
        <taxon>Sporidiobolales</taxon>
        <taxon>Sporidiobolaceae</taxon>
        <taxon>Rhodotorula</taxon>
    </lineage>
</organism>
<dbReference type="InterPro" id="IPR025183">
    <property type="entry name" value="DUF4110"/>
</dbReference>
<gene>
    <name evidence="3" type="ORF">AAT19DRAFT_11499</name>
</gene>
<protein>
    <recommendedName>
        <fullName evidence="2">DUF4110 domain-containing protein</fullName>
    </recommendedName>
</protein>
<feature type="region of interest" description="Disordered" evidence="1">
    <location>
        <begin position="570"/>
        <end position="619"/>
    </location>
</feature>
<dbReference type="OrthoDB" id="4447at2759"/>
<dbReference type="InterPro" id="IPR015915">
    <property type="entry name" value="Kelch-typ_b-propeller"/>
</dbReference>
<sequence>MGKTKAKAAKKGVDAKAAAKAAKKLKQEKKAAKSDTKAIKKKKGKDKEEAWEEDDFLTSLEQFKQKWAEDHKVSEDIVEGPPSRRANCTLTASPVSDHLFLFGGEYFDGQKVEMYADLYRYDPSKNEWRRFTSPTQPGPRAAHQVVGTAAGGGKLWIHGGEYSAPNQTSFYHYHDLWSFSLDTQQWERWETKQRPSARSGHRMVAWKNYIFLFGGFQDTGIRTTYLNDLWAWSLTECVAFRWHKVEFSELERKPPARSGFSFLPTTEGLVLHGKSCHPRYPNWGKRVTGVALNDTWHLKIPPLAEDGSLDWKKFKWEKRKNPGNPPNPTRSGCTMAYWANKGMGILFGGVSDDDKDEETLDSTFYNELFGYNTTGNGRWIQLMLRRKKKIGGGGNKKKEKRKAAAAAAAALAAANGTAGEEGGDGEEGEKRRKEGGGSDDEDEYMSSDDDEPKPWEIARARREMEREMERAAAQAGMSVDQHAVASAAESGAPVVANAAPENDEDDPDRTIPGPRYNVMSAVLRNTLYLYGGILEAGNREYTLADFHALSLDKLDRFTCLREDRIDAAEWHGSDSENDDDSDSEDEDGSMSERSDGEGEEGEEDDGQAPEETEPMEIEIDELALTEAELAAKKAEKERIEREALQKKAQAFAGVSTDAARTAEEIVSTPQPGETRAQFFDRGREYWTQKAHELNAGARGKELRRDGFALAEQRYEEYKPLLEELARMQEQAGIDAAAAKAGARAGLGAESRNRR</sequence>
<feature type="region of interest" description="Disordered" evidence="1">
    <location>
        <begin position="734"/>
        <end position="754"/>
    </location>
</feature>
<dbReference type="Proteomes" id="UP000239560">
    <property type="component" value="Unassembled WGS sequence"/>
</dbReference>
<dbReference type="PANTHER" id="PTHR46063:SF1">
    <property type="entry name" value="KELCH DOMAIN-CONTAINING PROTEIN 4"/>
    <property type="match status" value="1"/>
</dbReference>
<feature type="compositionally biased region" description="Acidic residues" evidence="1">
    <location>
        <begin position="437"/>
        <end position="451"/>
    </location>
</feature>
<feature type="compositionally biased region" description="Low complexity" evidence="1">
    <location>
        <begin position="734"/>
        <end position="748"/>
    </location>
</feature>
<evidence type="ECO:0000313" key="3">
    <source>
        <dbReference type="EMBL" id="PRQ70267.1"/>
    </source>
</evidence>
<evidence type="ECO:0000313" key="4">
    <source>
        <dbReference type="Proteomes" id="UP000239560"/>
    </source>
</evidence>
<name>A0A2S9ZWY5_RHOTO</name>
<feature type="region of interest" description="Disordered" evidence="1">
    <location>
        <begin position="414"/>
        <end position="455"/>
    </location>
</feature>
<dbReference type="Gene3D" id="2.120.10.80">
    <property type="entry name" value="Kelch-type beta propeller"/>
    <property type="match status" value="2"/>
</dbReference>
<accession>A0A2S9ZWY5</accession>
<evidence type="ECO:0000256" key="1">
    <source>
        <dbReference type="SAM" id="MobiDB-lite"/>
    </source>
</evidence>
<feature type="domain" description="DUF4110" evidence="2">
    <location>
        <begin position="663"/>
        <end position="731"/>
    </location>
</feature>
<proteinExistence type="predicted"/>
<dbReference type="PANTHER" id="PTHR46063">
    <property type="entry name" value="KELCH DOMAIN-CONTAINING PROTEIN"/>
    <property type="match status" value="1"/>
</dbReference>
<feature type="region of interest" description="Disordered" evidence="1">
    <location>
        <begin position="650"/>
        <end position="672"/>
    </location>
</feature>
<feature type="compositionally biased region" description="Acidic residues" evidence="1">
    <location>
        <begin position="597"/>
        <end position="619"/>
    </location>
</feature>
<reference evidence="3 4" key="1">
    <citation type="journal article" date="2018" name="Elife">
        <title>Functional genomics of lipid metabolism in the oleaginous yeast Rhodosporidium toruloides.</title>
        <authorList>
            <person name="Coradetti S.T."/>
            <person name="Pinel D."/>
            <person name="Geiselman G."/>
            <person name="Ito M."/>
            <person name="Mondo S."/>
            <person name="Reilly M.C."/>
            <person name="Cheng Y.F."/>
            <person name="Bauer S."/>
            <person name="Grigoriev I."/>
            <person name="Gladden J.M."/>
            <person name="Simmons B.A."/>
            <person name="Brem R."/>
            <person name="Arkin A.P."/>
            <person name="Skerker J.M."/>
        </authorList>
    </citation>
    <scope>NUCLEOTIDE SEQUENCE [LARGE SCALE GENOMIC DNA]</scope>
    <source>
        <strain evidence="3 4">NBRC 0880</strain>
    </source>
</reference>
<feature type="compositionally biased region" description="Basic and acidic residues" evidence="1">
    <location>
        <begin position="28"/>
        <end position="38"/>
    </location>
</feature>
<dbReference type="InterPro" id="IPR052588">
    <property type="entry name" value="Kelch_domain_protein"/>
</dbReference>
<comment type="caution">
    <text evidence="3">The sequence shown here is derived from an EMBL/GenBank/DDBJ whole genome shotgun (WGS) entry which is preliminary data.</text>
</comment>
<dbReference type="SUPFAM" id="SSF117281">
    <property type="entry name" value="Kelch motif"/>
    <property type="match status" value="1"/>
</dbReference>
<feature type="region of interest" description="Disordered" evidence="1">
    <location>
        <begin position="482"/>
        <end position="513"/>
    </location>
</feature>
<dbReference type="AlphaFoldDB" id="A0A2S9ZWY5"/>